<dbReference type="EMBL" id="KL142371">
    <property type="protein sequence ID" value="KDR80892.1"/>
    <property type="molecule type" value="Genomic_DNA"/>
</dbReference>
<accession>A0A067TEW8</accession>
<gene>
    <name evidence="1" type="ORF">GALMADRAFT_241390</name>
</gene>
<dbReference type="AlphaFoldDB" id="A0A067TEW8"/>
<sequence>MPPNLPSELIDLIIGRVAQFASKTEHNHALSSTALVSHSFRFRAHSHLFSDVIISSNTRRFDQATERLDVLRKLIDADRHSECNGIASHIRTFELSISRPYDDEDSKVMAATMVAIIGKIFKTGTSPCSFSLTFNGHWRWESLEYFGPGFNSAFQDICRNPRLSTLRLSYLYGMPMDLLRHSSVKNISFIRVAFMDLSLNRTSTLADNPGREVFESSQAVCPESIETDFIYTYPLTSILDMTPNKDVPPNLLFSKLRVIVFHLYWSEKEEWDQAAGILANAAPTLEKLTLKLNSRSTCVQTPVYVFADLIDIVGLPDLPPHLTLHHLPLLKTLILSPLTNFLSSSISKEINFIFRHQDHLPPSLENVELCFFFVVGPEDNPSDIFGRFDFSALDGFFSESRFHALTSLTFRCDVHFRTVPRPSSAHGLKEQFLENSRSSLLRRFPCISAEHKSLVFDAVITCAKVT</sequence>
<dbReference type="Proteomes" id="UP000027222">
    <property type="component" value="Unassembled WGS sequence"/>
</dbReference>
<protein>
    <recommendedName>
        <fullName evidence="3">F-box domain-containing protein</fullName>
    </recommendedName>
</protein>
<keyword evidence="2" id="KW-1185">Reference proteome</keyword>
<reference evidence="2" key="1">
    <citation type="journal article" date="2014" name="Proc. Natl. Acad. Sci. U.S.A.">
        <title>Extensive sampling of basidiomycete genomes demonstrates inadequacy of the white-rot/brown-rot paradigm for wood decay fungi.</title>
        <authorList>
            <person name="Riley R."/>
            <person name="Salamov A.A."/>
            <person name="Brown D.W."/>
            <person name="Nagy L.G."/>
            <person name="Floudas D."/>
            <person name="Held B.W."/>
            <person name="Levasseur A."/>
            <person name="Lombard V."/>
            <person name="Morin E."/>
            <person name="Otillar R."/>
            <person name="Lindquist E.A."/>
            <person name="Sun H."/>
            <person name="LaButti K.M."/>
            <person name="Schmutz J."/>
            <person name="Jabbour D."/>
            <person name="Luo H."/>
            <person name="Baker S.E."/>
            <person name="Pisabarro A.G."/>
            <person name="Walton J.D."/>
            <person name="Blanchette R.A."/>
            <person name="Henrissat B."/>
            <person name="Martin F."/>
            <person name="Cullen D."/>
            <person name="Hibbett D.S."/>
            <person name="Grigoriev I.V."/>
        </authorList>
    </citation>
    <scope>NUCLEOTIDE SEQUENCE [LARGE SCALE GENOMIC DNA]</scope>
    <source>
        <strain evidence="2">CBS 339.88</strain>
    </source>
</reference>
<dbReference type="HOGENOM" id="CLU_046875_0_0_1"/>
<evidence type="ECO:0008006" key="3">
    <source>
        <dbReference type="Google" id="ProtNLM"/>
    </source>
</evidence>
<dbReference type="OrthoDB" id="2745898at2759"/>
<proteinExistence type="predicted"/>
<evidence type="ECO:0000313" key="1">
    <source>
        <dbReference type="EMBL" id="KDR80892.1"/>
    </source>
</evidence>
<organism evidence="1 2">
    <name type="scientific">Galerina marginata (strain CBS 339.88)</name>
    <dbReference type="NCBI Taxonomy" id="685588"/>
    <lineage>
        <taxon>Eukaryota</taxon>
        <taxon>Fungi</taxon>
        <taxon>Dikarya</taxon>
        <taxon>Basidiomycota</taxon>
        <taxon>Agaricomycotina</taxon>
        <taxon>Agaricomycetes</taxon>
        <taxon>Agaricomycetidae</taxon>
        <taxon>Agaricales</taxon>
        <taxon>Agaricineae</taxon>
        <taxon>Strophariaceae</taxon>
        <taxon>Galerina</taxon>
    </lineage>
</organism>
<evidence type="ECO:0000313" key="2">
    <source>
        <dbReference type="Proteomes" id="UP000027222"/>
    </source>
</evidence>
<name>A0A067TEW8_GALM3</name>